<dbReference type="PANTHER" id="PTHR31181">
    <property type="entry name" value="EGG CELL-SECRETED PROTEIN 1.4"/>
    <property type="match status" value="1"/>
</dbReference>
<dbReference type="Pfam" id="PF05617">
    <property type="entry name" value="Prolamin_like"/>
    <property type="match status" value="1"/>
</dbReference>
<evidence type="ECO:0000313" key="4">
    <source>
        <dbReference type="EMBL" id="KAL3755454.1"/>
    </source>
</evidence>
<accession>A0ABD3LUN5</accession>
<comment type="caution">
    <text evidence="4">The sequence shown here is derived from an EMBL/GenBank/DDBJ whole genome shotgun (WGS) entry which is preliminary data.</text>
</comment>
<keyword evidence="1 2" id="KW-0732">Signal</keyword>
<dbReference type="Proteomes" id="UP001634007">
    <property type="component" value="Unassembled WGS sequence"/>
</dbReference>
<feature type="domain" description="Prolamin-like" evidence="3">
    <location>
        <begin position="42"/>
        <end position="102"/>
    </location>
</feature>
<protein>
    <recommendedName>
        <fullName evidence="3">Prolamin-like domain-containing protein</fullName>
    </recommendedName>
</protein>
<name>A0ABD3LUN5_EUCGL</name>
<evidence type="ECO:0000256" key="2">
    <source>
        <dbReference type="SAM" id="SignalP"/>
    </source>
</evidence>
<evidence type="ECO:0000256" key="1">
    <source>
        <dbReference type="ARBA" id="ARBA00022729"/>
    </source>
</evidence>
<feature type="chain" id="PRO_5044853597" description="Prolamin-like domain-containing protein" evidence="2">
    <location>
        <begin position="26"/>
        <end position="114"/>
    </location>
</feature>
<dbReference type="InterPro" id="IPR008502">
    <property type="entry name" value="Prolamin-like"/>
</dbReference>
<gene>
    <name evidence="4" type="ORF">ACJRO7_002500</name>
</gene>
<keyword evidence="5" id="KW-1185">Reference proteome</keyword>
<evidence type="ECO:0000313" key="5">
    <source>
        <dbReference type="Proteomes" id="UP001634007"/>
    </source>
</evidence>
<dbReference type="EMBL" id="JBJKBG010000001">
    <property type="protein sequence ID" value="KAL3755454.1"/>
    <property type="molecule type" value="Genomic_DNA"/>
</dbReference>
<evidence type="ECO:0000259" key="3">
    <source>
        <dbReference type="Pfam" id="PF05617"/>
    </source>
</evidence>
<feature type="signal peptide" evidence="2">
    <location>
        <begin position="1"/>
        <end position="25"/>
    </location>
</feature>
<proteinExistence type="predicted"/>
<reference evidence="4 5" key="1">
    <citation type="submission" date="2024-11" db="EMBL/GenBank/DDBJ databases">
        <title>Chromosome-level genome assembly of Eucalyptus globulus Labill. provides insights into its genome evolution.</title>
        <authorList>
            <person name="Li X."/>
        </authorList>
    </citation>
    <scope>NUCLEOTIDE SEQUENCE [LARGE SCALE GENOMIC DNA]</scope>
    <source>
        <strain evidence="4">CL2024</strain>
        <tissue evidence="4">Fresh tender leaves</tissue>
    </source>
</reference>
<organism evidence="4 5">
    <name type="scientific">Eucalyptus globulus</name>
    <name type="common">Tasmanian blue gum</name>
    <dbReference type="NCBI Taxonomy" id="34317"/>
    <lineage>
        <taxon>Eukaryota</taxon>
        <taxon>Viridiplantae</taxon>
        <taxon>Streptophyta</taxon>
        <taxon>Embryophyta</taxon>
        <taxon>Tracheophyta</taxon>
        <taxon>Spermatophyta</taxon>
        <taxon>Magnoliopsida</taxon>
        <taxon>eudicotyledons</taxon>
        <taxon>Gunneridae</taxon>
        <taxon>Pentapetalae</taxon>
        <taxon>rosids</taxon>
        <taxon>malvids</taxon>
        <taxon>Myrtales</taxon>
        <taxon>Myrtaceae</taxon>
        <taxon>Myrtoideae</taxon>
        <taxon>Eucalypteae</taxon>
        <taxon>Eucalyptus</taxon>
    </lineage>
</organism>
<dbReference type="PANTHER" id="PTHR31181:SF51">
    <property type="entry name" value="EGG CELL-SECRETED PROTEIN 1.4"/>
    <property type="match status" value="1"/>
</dbReference>
<sequence length="114" mass="12169">MVSSRRASLLLTFTVTVMAITPALSQTTGGGLPGFPPTSQLECWKIINSVAGCTEQLLKSFEELKFDFLPDCCKAIIGIPSPCAQWIFPFGLSLGEQVNKYCTNLLGAVPSPAS</sequence>
<dbReference type="AlphaFoldDB" id="A0ABD3LUN5"/>